<gene>
    <name evidence="6" type="primary">arnC_1</name>
    <name evidence="5" type="ORF">Lmor_2842</name>
    <name evidence="6" type="ORF">NCTC12239_02386</name>
</gene>
<dbReference type="InterPro" id="IPR001173">
    <property type="entry name" value="Glyco_trans_2-like"/>
</dbReference>
<dbReference type="EMBL" id="LNYN01000042">
    <property type="protein sequence ID" value="KTD30735.1"/>
    <property type="molecule type" value="Genomic_DNA"/>
</dbReference>
<keyword evidence="2 6" id="KW-0328">Glycosyltransferase</keyword>
<dbReference type="GO" id="GO:0016020">
    <property type="term" value="C:membrane"/>
    <property type="evidence" value="ECO:0007669"/>
    <property type="project" value="GOC"/>
</dbReference>
<dbReference type="Proteomes" id="UP000254040">
    <property type="component" value="Unassembled WGS sequence"/>
</dbReference>
<dbReference type="Gene3D" id="3.90.550.10">
    <property type="entry name" value="Spore Coat Polysaccharide Biosynthesis Protein SpsA, Chain A"/>
    <property type="match status" value="1"/>
</dbReference>
<dbReference type="PANTHER" id="PTHR43398">
    <property type="entry name" value="DOLICHOL-PHOSPHATE MANNOSYLTRANSFERASE SUBUNIT 1"/>
    <property type="match status" value="1"/>
</dbReference>
<proteinExistence type="inferred from homology"/>
<dbReference type="RefSeq" id="WP_051190724.1">
    <property type="nucleotide sequence ID" value="NZ_CAAAJG010000008.1"/>
</dbReference>
<evidence type="ECO:0000313" key="7">
    <source>
        <dbReference type="Proteomes" id="UP000054985"/>
    </source>
</evidence>
<dbReference type="PANTHER" id="PTHR43398:SF1">
    <property type="entry name" value="DOLICHOL-PHOSPHATE MANNOSYLTRANSFERASE SUBUNIT 1"/>
    <property type="match status" value="1"/>
</dbReference>
<keyword evidence="7" id="KW-1185">Reference proteome</keyword>
<dbReference type="Pfam" id="PF00535">
    <property type="entry name" value="Glycos_transf_2"/>
    <property type="match status" value="1"/>
</dbReference>
<reference evidence="5 7" key="1">
    <citation type="submission" date="2015-11" db="EMBL/GenBank/DDBJ databases">
        <title>Genomic analysis of 38 Legionella species identifies large and diverse effector repertoires.</title>
        <authorList>
            <person name="Burstein D."/>
            <person name="Amaro F."/>
            <person name="Zusman T."/>
            <person name="Lifshitz Z."/>
            <person name="Cohen O."/>
            <person name="Gilbert J.A."/>
            <person name="Pupko T."/>
            <person name="Shuman H.A."/>
            <person name="Segal G."/>
        </authorList>
    </citation>
    <scope>NUCLEOTIDE SEQUENCE [LARGE SCALE GENOMIC DNA]</scope>
    <source>
        <strain evidence="5 7">ATCC 43877</strain>
    </source>
</reference>
<reference evidence="6 8" key="2">
    <citation type="submission" date="2018-06" db="EMBL/GenBank/DDBJ databases">
        <authorList>
            <consortium name="Pathogen Informatics"/>
            <person name="Doyle S."/>
        </authorList>
    </citation>
    <scope>NUCLEOTIDE SEQUENCE [LARGE SCALE GENOMIC DNA]</scope>
    <source>
        <strain evidence="6 8">NCTC12239</strain>
    </source>
</reference>
<dbReference type="GO" id="GO:0006488">
    <property type="term" value="P:dolichol-linked oligosaccharide biosynthetic process"/>
    <property type="evidence" value="ECO:0007669"/>
    <property type="project" value="TreeGrafter"/>
</dbReference>
<dbReference type="STRING" id="39962.Lmor_2842"/>
<dbReference type="EMBL" id="UGOG01000001">
    <property type="protein sequence ID" value="STX63441.1"/>
    <property type="molecule type" value="Genomic_DNA"/>
</dbReference>
<evidence type="ECO:0000256" key="3">
    <source>
        <dbReference type="ARBA" id="ARBA00022679"/>
    </source>
</evidence>
<dbReference type="GO" id="GO:0006506">
    <property type="term" value="P:GPI anchor biosynthetic process"/>
    <property type="evidence" value="ECO:0007669"/>
    <property type="project" value="TreeGrafter"/>
</dbReference>
<evidence type="ECO:0000313" key="6">
    <source>
        <dbReference type="EMBL" id="STX63441.1"/>
    </source>
</evidence>
<comment type="similarity">
    <text evidence="1">Belongs to the glycosyltransferase 2 family.</text>
</comment>
<dbReference type="Proteomes" id="UP000054985">
    <property type="component" value="Unassembled WGS sequence"/>
</dbReference>
<evidence type="ECO:0000313" key="8">
    <source>
        <dbReference type="Proteomes" id="UP000254040"/>
    </source>
</evidence>
<name>A0A378K6H8_9GAMM</name>
<keyword evidence="3 6" id="KW-0808">Transferase</keyword>
<dbReference type="InterPro" id="IPR039528">
    <property type="entry name" value="DPM1-like"/>
</dbReference>
<dbReference type="GO" id="GO:0099621">
    <property type="term" value="F:undecaprenyl-phosphate 4-deoxy-4-formamido-L-arabinose transferase activity"/>
    <property type="evidence" value="ECO:0007669"/>
    <property type="project" value="UniProtKB-EC"/>
</dbReference>
<dbReference type="AlphaFoldDB" id="A0A378K6H8"/>
<dbReference type="InterPro" id="IPR029044">
    <property type="entry name" value="Nucleotide-diphossugar_trans"/>
</dbReference>
<dbReference type="EC" id="2.4.2.53" evidence="6"/>
<evidence type="ECO:0000313" key="5">
    <source>
        <dbReference type="EMBL" id="KTD30735.1"/>
    </source>
</evidence>
<organism evidence="6 8">
    <name type="scientific">Legionella moravica</name>
    <dbReference type="NCBI Taxonomy" id="39962"/>
    <lineage>
        <taxon>Bacteria</taxon>
        <taxon>Pseudomonadati</taxon>
        <taxon>Pseudomonadota</taxon>
        <taxon>Gammaproteobacteria</taxon>
        <taxon>Legionellales</taxon>
        <taxon>Legionellaceae</taxon>
        <taxon>Legionella</taxon>
    </lineage>
</organism>
<accession>A0A378K6H8</accession>
<protein>
    <submittedName>
        <fullName evidence="6">Glycosyltransferase</fullName>
        <ecNumber evidence="6">2.4.2.53</ecNumber>
    </submittedName>
</protein>
<evidence type="ECO:0000256" key="1">
    <source>
        <dbReference type="ARBA" id="ARBA00006739"/>
    </source>
</evidence>
<dbReference type="SUPFAM" id="SSF53448">
    <property type="entry name" value="Nucleotide-diphospho-sugar transferases"/>
    <property type="match status" value="1"/>
</dbReference>
<dbReference type="GO" id="GO:0004582">
    <property type="term" value="F:dolichyl-phosphate beta-D-mannosyltransferase activity"/>
    <property type="evidence" value="ECO:0007669"/>
    <property type="project" value="InterPro"/>
</dbReference>
<dbReference type="GO" id="GO:0035269">
    <property type="term" value="P:protein O-linked glycosylation via mannose"/>
    <property type="evidence" value="ECO:0007669"/>
    <property type="project" value="TreeGrafter"/>
</dbReference>
<sequence>MISIVLPCFNERGNVIPLIHEISETLQNYEFEIIVVDDNSPDGTYQAVLDLNLSYVHPVLRTSDPSFAKSIRAGIELSKGDIVIIMDSDFNHEPKYLPILVTNCQFYDVVSGSRFVYGGAMGSKFRHISSWLFNIFVRIFTRKLVTDSLFGYLAIRRSVLDKVDFDLIFWGYGDYCIRLMYYLQQASCSILQVPIILGQRKYGEGNKKLVKTFIKYFVATVNLVLFPKRKFQND</sequence>
<feature type="domain" description="Glycosyltransferase 2-like" evidence="4">
    <location>
        <begin position="3"/>
        <end position="163"/>
    </location>
</feature>
<evidence type="ECO:0000256" key="2">
    <source>
        <dbReference type="ARBA" id="ARBA00022676"/>
    </source>
</evidence>
<evidence type="ECO:0000259" key="4">
    <source>
        <dbReference type="Pfam" id="PF00535"/>
    </source>
</evidence>